<feature type="transmembrane region" description="Helical" evidence="11">
    <location>
        <begin position="266"/>
        <end position="285"/>
    </location>
</feature>
<feature type="transmembrane region" description="Helical" evidence="11">
    <location>
        <begin position="112"/>
        <end position="129"/>
    </location>
</feature>
<dbReference type="Proteomes" id="UP000828390">
    <property type="component" value="Unassembled WGS sequence"/>
</dbReference>
<keyword evidence="8 9" id="KW-0739">Sodium transport</keyword>
<feature type="transmembrane region" description="Helical" evidence="11">
    <location>
        <begin position="424"/>
        <end position="447"/>
    </location>
</feature>
<feature type="transmembrane region" description="Helical" evidence="11">
    <location>
        <begin position="305"/>
        <end position="327"/>
    </location>
</feature>
<evidence type="ECO:0000256" key="9">
    <source>
        <dbReference type="RuleBase" id="RU003722"/>
    </source>
</evidence>
<dbReference type="PANTHER" id="PTHR10110:SF126">
    <property type="entry name" value="NA(+)_H(+) EXCHANGER PROTEIN 7"/>
    <property type="match status" value="1"/>
</dbReference>
<keyword evidence="2 9" id="KW-0813">Transport</keyword>
<evidence type="ECO:0000256" key="8">
    <source>
        <dbReference type="ARBA" id="ARBA00023201"/>
    </source>
</evidence>
<feature type="transmembrane region" description="Helical" evidence="11">
    <location>
        <begin position="361"/>
        <end position="380"/>
    </location>
</feature>
<dbReference type="NCBIfam" id="TIGR00840">
    <property type="entry name" value="b_cpa1"/>
    <property type="match status" value="1"/>
</dbReference>
<feature type="transmembrane region" description="Helical" evidence="11">
    <location>
        <begin position="235"/>
        <end position="257"/>
    </location>
</feature>
<accession>A0A9D4G8P4</accession>
<dbReference type="PRINTS" id="PR01084">
    <property type="entry name" value="NAHEXCHNGR"/>
</dbReference>
<evidence type="ECO:0000256" key="12">
    <source>
        <dbReference type="SAM" id="SignalP"/>
    </source>
</evidence>
<dbReference type="Pfam" id="PF00999">
    <property type="entry name" value="Na_H_Exchanger"/>
    <property type="match status" value="1"/>
</dbReference>
<gene>
    <name evidence="14" type="ORF">DPMN_141025</name>
</gene>
<name>A0A9D4G8P4_DREPO</name>
<dbReference type="GO" id="GO:0005886">
    <property type="term" value="C:plasma membrane"/>
    <property type="evidence" value="ECO:0007669"/>
    <property type="project" value="TreeGrafter"/>
</dbReference>
<sequence>MEIRCLKKMRVSATWRLSCLLMIVLHFHSSHQSTTAATTKMSNESPTNPTTSNATTKTSTLKPIDNNDTEQGTSLDPSHSNFSTTTKKPDSGHHSSTYELVQVHWEHVKDPLVFTIVVIVAGLSKIGFHQSHFLSSKVPESCVLIIIGVIFGLILKFTNTSDKITLYAPHEFFLYLLPPIILESAFSLYDRTFVDNLGGVLLFAVWGTILNCFLIGLTLWGLYLAGAMEDIGFTFVQVLVFSALIVAVDPVAVLAVFQEVGVNNTLYFLVFGESLLNDGVTVVMYNVMQVFNGFDTITVGQCFLGVAKFCIVCSVATLIGIVFGLIASFLTKFTHSVKVVEPMIVFGFAYISYLISEMFQFSGIVSIIACGVVLVHYAFHNVTKKSKKAITFISKVMANACEIIIFMFIGLVTVNQTHVWKSEFILWTIILCIVYRFVVTYFLSMLVNRYASTRVRKISYMEMFMISYGGLRGAICFSLAAMIDETAIPAKNLFVTTTLFVIFFTVFVQGASIKWLTKKLRIALAESNKEMSLNTELSQHMFDHMCTAIEEIVGYSTGQFRLKAKIYQIDDSIIRPRILRHATTTKLDEFTEYYEKLVMKEHYKNLQLSGAKLTRVKTAIRRLDSDFAMDKLVESESKREAADLFQKTVERREQEMQEENKRLGGDDLKVFLSTLNATQNRLHKDVHDKNMTSSKGRRSSMVNFLRKKRGMNKALREMRRKSDPDAFAFSDSLPTNQSFTRSPEDRTPKHATVTEEDETKADNHEPNGNVTFEL</sequence>
<keyword evidence="9" id="KW-0050">Antiport</keyword>
<keyword evidence="15" id="KW-1185">Reference proteome</keyword>
<feature type="domain" description="Cation/H+ exchanger transmembrane" evidence="13">
    <location>
        <begin position="125"/>
        <end position="519"/>
    </location>
</feature>
<proteinExistence type="inferred from homology"/>
<feature type="transmembrane region" description="Helical" evidence="11">
    <location>
        <begin position="493"/>
        <end position="513"/>
    </location>
</feature>
<dbReference type="InterPro" id="IPR004709">
    <property type="entry name" value="NaH_exchanger"/>
</dbReference>
<dbReference type="EMBL" id="JAIWYP010000006">
    <property type="protein sequence ID" value="KAH3812589.1"/>
    <property type="molecule type" value="Genomic_DNA"/>
</dbReference>
<dbReference type="GO" id="GO:0015386">
    <property type="term" value="F:potassium:proton antiporter activity"/>
    <property type="evidence" value="ECO:0007669"/>
    <property type="project" value="TreeGrafter"/>
</dbReference>
<feature type="signal peptide" evidence="12">
    <location>
        <begin position="1"/>
        <end position="32"/>
    </location>
</feature>
<comment type="similarity">
    <text evidence="9">Belongs to the monovalent cation:proton antiporter 1 (CPA1) transporter (TC 2.A.36) family.</text>
</comment>
<dbReference type="Gene3D" id="6.10.140.1330">
    <property type="match status" value="1"/>
</dbReference>
<evidence type="ECO:0000259" key="13">
    <source>
        <dbReference type="Pfam" id="PF00999"/>
    </source>
</evidence>
<keyword evidence="7 11" id="KW-0472">Membrane</keyword>
<dbReference type="GO" id="GO:0051453">
    <property type="term" value="P:regulation of intracellular pH"/>
    <property type="evidence" value="ECO:0007669"/>
    <property type="project" value="TreeGrafter"/>
</dbReference>
<keyword evidence="6 9" id="KW-0406">Ion transport</keyword>
<evidence type="ECO:0000256" key="6">
    <source>
        <dbReference type="ARBA" id="ARBA00023065"/>
    </source>
</evidence>
<feature type="region of interest" description="Disordered" evidence="10">
    <location>
        <begin position="36"/>
        <end position="93"/>
    </location>
</feature>
<evidence type="ECO:0000256" key="7">
    <source>
        <dbReference type="ARBA" id="ARBA00023136"/>
    </source>
</evidence>
<reference evidence="14" key="1">
    <citation type="journal article" date="2019" name="bioRxiv">
        <title>The Genome of the Zebra Mussel, Dreissena polymorpha: A Resource for Invasive Species Research.</title>
        <authorList>
            <person name="McCartney M.A."/>
            <person name="Auch B."/>
            <person name="Kono T."/>
            <person name="Mallez S."/>
            <person name="Zhang Y."/>
            <person name="Obille A."/>
            <person name="Becker A."/>
            <person name="Abrahante J.E."/>
            <person name="Garbe J."/>
            <person name="Badalamenti J.P."/>
            <person name="Herman A."/>
            <person name="Mangelson H."/>
            <person name="Liachko I."/>
            <person name="Sullivan S."/>
            <person name="Sone E.D."/>
            <person name="Koren S."/>
            <person name="Silverstein K.A.T."/>
            <person name="Beckman K.B."/>
            <person name="Gohl D.M."/>
        </authorList>
    </citation>
    <scope>NUCLEOTIDE SEQUENCE</scope>
    <source>
        <strain evidence="14">Duluth1</strain>
        <tissue evidence="14">Whole animal</tissue>
    </source>
</reference>
<feature type="chain" id="PRO_5039095341" description="Sodium/hydrogen exchanger" evidence="12">
    <location>
        <begin position="33"/>
        <end position="774"/>
    </location>
</feature>
<dbReference type="GO" id="GO:0098719">
    <property type="term" value="P:sodium ion import across plasma membrane"/>
    <property type="evidence" value="ECO:0007669"/>
    <property type="project" value="TreeGrafter"/>
</dbReference>
<evidence type="ECO:0000313" key="14">
    <source>
        <dbReference type="EMBL" id="KAH3812589.1"/>
    </source>
</evidence>
<comment type="subcellular location">
    <subcellularLocation>
        <location evidence="1">Membrane</location>
        <topology evidence="1">Multi-pass membrane protein</topology>
    </subcellularLocation>
</comment>
<organism evidence="14 15">
    <name type="scientific">Dreissena polymorpha</name>
    <name type="common">Zebra mussel</name>
    <name type="synonym">Mytilus polymorpha</name>
    <dbReference type="NCBI Taxonomy" id="45954"/>
    <lineage>
        <taxon>Eukaryota</taxon>
        <taxon>Metazoa</taxon>
        <taxon>Spiralia</taxon>
        <taxon>Lophotrochozoa</taxon>
        <taxon>Mollusca</taxon>
        <taxon>Bivalvia</taxon>
        <taxon>Autobranchia</taxon>
        <taxon>Heteroconchia</taxon>
        <taxon>Euheterodonta</taxon>
        <taxon>Imparidentia</taxon>
        <taxon>Neoheterodontei</taxon>
        <taxon>Myida</taxon>
        <taxon>Dreissenoidea</taxon>
        <taxon>Dreissenidae</taxon>
        <taxon>Dreissena</taxon>
    </lineage>
</organism>
<feature type="transmembrane region" description="Helical" evidence="11">
    <location>
        <begin position="172"/>
        <end position="189"/>
    </location>
</feature>
<evidence type="ECO:0000256" key="1">
    <source>
        <dbReference type="ARBA" id="ARBA00004141"/>
    </source>
</evidence>
<evidence type="ECO:0000256" key="4">
    <source>
        <dbReference type="ARBA" id="ARBA00022989"/>
    </source>
</evidence>
<comment type="caution">
    <text evidence="14">The sequence shown here is derived from an EMBL/GenBank/DDBJ whole genome shotgun (WGS) entry which is preliminary data.</text>
</comment>
<keyword evidence="3 9" id="KW-0812">Transmembrane</keyword>
<feature type="transmembrane region" description="Helical" evidence="11">
    <location>
        <begin position="392"/>
        <end position="412"/>
    </location>
</feature>
<evidence type="ECO:0000256" key="3">
    <source>
        <dbReference type="ARBA" id="ARBA00022692"/>
    </source>
</evidence>
<dbReference type="PANTHER" id="PTHR10110">
    <property type="entry name" value="SODIUM/HYDROGEN EXCHANGER"/>
    <property type="match status" value="1"/>
</dbReference>
<evidence type="ECO:0000256" key="11">
    <source>
        <dbReference type="SAM" id="Phobius"/>
    </source>
</evidence>
<evidence type="ECO:0000256" key="2">
    <source>
        <dbReference type="ARBA" id="ARBA00022448"/>
    </source>
</evidence>
<feature type="compositionally biased region" description="Polar residues" evidence="10">
    <location>
        <begin position="69"/>
        <end position="86"/>
    </location>
</feature>
<keyword evidence="5" id="KW-0915">Sodium</keyword>
<dbReference type="AlphaFoldDB" id="A0A9D4G8P4"/>
<feature type="compositionally biased region" description="Low complexity" evidence="10">
    <location>
        <begin position="36"/>
        <end position="60"/>
    </location>
</feature>
<evidence type="ECO:0000313" key="15">
    <source>
        <dbReference type="Proteomes" id="UP000828390"/>
    </source>
</evidence>
<dbReference type="GO" id="GO:0015385">
    <property type="term" value="F:sodium:proton antiporter activity"/>
    <property type="evidence" value="ECO:0007669"/>
    <property type="project" value="InterPro"/>
</dbReference>
<protein>
    <recommendedName>
        <fullName evidence="9">Sodium/hydrogen exchanger</fullName>
    </recommendedName>
</protein>
<dbReference type="InterPro" id="IPR006153">
    <property type="entry name" value="Cation/H_exchanger_TM"/>
</dbReference>
<feature type="transmembrane region" description="Helical" evidence="11">
    <location>
        <begin position="141"/>
        <end position="160"/>
    </location>
</feature>
<reference evidence="14" key="2">
    <citation type="submission" date="2020-11" db="EMBL/GenBank/DDBJ databases">
        <authorList>
            <person name="McCartney M.A."/>
            <person name="Auch B."/>
            <person name="Kono T."/>
            <person name="Mallez S."/>
            <person name="Becker A."/>
            <person name="Gohl D.M."/>
            <person name="Silverstein K.A.T."/>
            <person name="Koren S."/>
            <person name="Bechman K.B."/>
            <person name="Herman A."/>
            <person name="Abrahante J.E."/>
            <person name="Garbe J."/>
        </authorList>
    </citation>
    <scope>NUCLEOTIDE SEQUENCE</scope>
    <source>
        <strain evidence="14">Duluth1</strain>
        <tissue evidence="14">Whole animal</tissue>
    </source>
</reference>
<evidence type="ECO:0000256" key="10">
    <source>
        <dbReference type="SAM" id="MobiDB-lite"/>
    </source>
</evidence>
<dbReference type="InterPro" id="IPR018422">
    <property type="entry name" value="Cation/H_exchanger_CPA1"/>
</dbReference>
<keyword evidence="4 11" id="KW-1133">Transmembrane helix</keyword>
<feature type="transmembrane region" description="Helical" evidence="11">
    <location>
        <begin position="459"/>
        <end position="481"/>
    </location>
</feature>
<feature type="transmembrane region" description="Helical" evidence="11">
    <location>
        <begin position="201"/>
        <end position="223"/>
    </location>
</feature>
<keyword evidence="12" id="KW-0732">Signal</keyword>
<evidence type="ECO:0000256" key="5">
    <source>
        <dbReference type="ARBA" id="ARBA00023053"/>
    </source>
</evidence>
<feature type="region of interest" description="Disordered" evidence="10">
    <location>
        <begin position="719"/>
        <end position="774"/>
    </location>
</feature>
<feature type="compositionally biased region" description="Polar residues" evidence="10">
    <location>
        <begin position="732"/>
        <end position="741"/>
    </location>
</feature>